<evidence type="ECO:0000259" key="9">
    <source>
        <dbReference type="PROSITE" id="PS50113"/>
    </source>
</evidence>
<organism evidence="11 12">
    <name type="scientific">Marinospirillum alkaliphilum DSM 21637</name>
    <dbReference type="NCBI Taxonomy" id="1122209"/>
    <lineage>
        <taxon>Bacteria</taxon>
        <taxon>Pseudomonadati</taxon>
        <taxon>Pseudomonadota</taxon>
        <taxon>Gammaproteobacteria</taxon>
        <taxon>Oceanospirillales</taxon>
        <taxon>Oceanospirillaceae</taxon>
        <taxon>Marinospirillum</taxon>
    </lineage>
</organism>
<dbReference type="GO" id="GO:0003824">
    <property type="term" value="F:catalytic activity"/>
    <property type="evidence" value="ECO:0007669"/>
    <property type="project" value="UniProtKB-ARBA"/>
</dbReference>
<dbReference type="EMBL" id="FPJW01000006">
    <property type="protein sequence ID" value="SFX48008.1"/>
    <property type="molecule type" value="Genomic_DNA"/>
</dbReference>
<dbReference type="PROSITE" id="PS50112">
    <property type="entry name" value="PAS"/>
    <property type="match status" value="1"/>
</dbReference>
<dbReference type="Gene3D" id="3.30.450.20">
    <property type="entry name" value="PAS domain"/>
    <property type="match status" value="2"/>
</dbReference>
<dbReference type="Proteomes" id="UP000182350">
    <property type="component" value="Unassembled WGS sequence"/>
</dbReference>
<evidence type="ECO:0000259" key="10">
    <source>
        <dbReference type="PROSITE" id="PS50887"/>
    </source>
</evidence>
<dbReference type="Pfam" id="PF00990">
    <property type="entry name" value="GGDEF"/>
    <property type="match status" value="1"/>
</dbReference>
<evidence type="ECO:0000256" key="7">
    <source>
        <dbReference type="SAM" id="Phobius"/>
    </source>
</evidence>
<evidence type="ECO:0000256" key="3">
    <source>
        <dbReference type="ARBA" id="ARBA00022475"/>
    </source>
</evidence>
<feature type="transmembrane region" description="Helical" evidence="7">
    <location>
        <begin position="191"/>
        <end position="213"/>
    </location>
</feature>
<evidence type="ECO:0000256" key="4">
    <source>
        <dbReference type="ARBA" id="ARBA00022692"/>
    </source>
</evidence>
<dbReference type="PROSITE" id="PS50887">
    <property type="entry name" value="GGDEF"/>
    <property type="match status" value="1"/>
</dbReference>
<feature type="transmembrane region" description="Helical" evidence="7">
    <location>
        <begin position="15"/>
        <end position="36"/>
    </location>
</feature>
<dbReference type="SUPFAM" id="SSF55785">
    <property type="entry name" value="PYP-like sensor domain (PAS domain)"/>
    <property type="match status" value="1"/>
</dbReference>
<reference evidence="11 12" key="1">
    <citation type="submission" date="2016-11" db="EMBL/GenBank/DDBJ databases">
        <authorList>
            <person name="Jaros S."/>
            <person name="Januszkiewicz K."/>
            <person name="Wedrychowicz H."/>
        </authorList>
    </citation>
    <scope>NUCLEOTIDE SEQUENCE [LARGE SCALE GENOMIC DNA]</scope>
    <source>
        <strain evidence="11 12">DSM 21637</strain>
    </source>
</reference>
<dbReference type="Pfam" id="PF17200">
    <property type="entry name" value="sCache_2"/>
    <property type="match status" value="1"/>
</dbReference>
<dbReference type="InterPro" id="IPR029787">
    <property type="entry name" value="Nucleotide_cyclase"/>
</dbReference>
<dbReference type="OrthoDB" id="5496380at2"/>
<dbReference type="PANTHER" id="PTHR46663:SF3">
    <property type="entry name" value="SLL0267 PROTEIN"/>
    <property type="match status" value="1"/>
</dbReference>
<keyword evidence="4 7" id="KW-0812">Transmembrane</keyword>
<dbReference type="PROSITE" id="PS50113">
    <property type="entry name" value="PAC"/>
    <property type="match status" value="1"/>
</dbReference>
<dbReference type="CDD" id="cd01949">
    <property type="entry name" value="GGDEF"/>
    <property type="match status" value="1"/>
</dbReference>
<dbReference type="SUPFAM" id="SSF55073">
    <property type="entry name" value="Nucleotide cyclase"/>
    <property type="match status" value="1"/>
</dbReference>
<keyword evidence="3" id="KW-1003">Cell membrane</keyword>
<dbReference type="Gene3D" id="3.30.70.270">
    <property type="match status" value="1"/>
</dbReference>
<dbReference type="InterPro" id="IPR000700">
    <property type="entry name" value="PAS-assoc_C"/>
</dbReference>
<dbReference type="GO" id="GO:0005886">
    <property type="term" value="C:plasma membrane"/>
    <property type="evidence" value="ECO:0007669"/>
    <property type="project" value="UniProtKB-SubCell"/>
</dbReference>
<evidence type="ECO:0000256" key="2">
    <source>
        <dbReference type="ARBA" id="ARBA00004651"/>
    </source>
</evidence>
<dbReference type="InterPro" id="IPR052163">
    <property type="entry name" value="DGC-Regulatory_Protein"/>
</dbReference>
<feature type="domain" description="GGDEF" evidence="10">
    <location>
        <begin position="378"/>
        <end position="509"/>
    </location>
</feature>
<evidence type="ECO:0000256" key="5">
    <source>
        <dbReference type="ARBA" id="ARBA00022989"/>
    </source>
</evidence>
<comment type="cofactor">
    <cofactor evidence="1">
        <name>Mg(2+)</name>
        <dbReference type="ChEBI" id="CHEBI:18420"/>
    </cofactor>
</comment>
<dbReference type="CDD" id="cd00130">
    <property type="entry name" value="PAS"/>
    <property type="match status" value="1"/>
</dbReference>
<dbReference type="Pfam" id="PF00989">
    <property type="entry name" value="PAS"/>
    <property type="match status" value="1"/>
</dbReference>
<protein>
    <submittedName>
        <fullName evidence="11">PAS domain S-box-containing protein/diguanylate cyclase (GGDEF) domain-containing protein</fullName>
    </submittedName>
</protein>
<dbReference type="InterPro" id="IPR033480">
    <property type="entry name" value="sCache_2"/>
</dbReference>
<dbReference type="SMART" id="SM00086">
    <property type="entry name" value="PAC"/>
    <property type="match status" value="1"/>
</dbReference>
<dbReference type="STRING" id="1122209.SAMN02745752_01791"/>
<dbReference type="InterPro" id="IPR043128">
    <property type="entry name" value="Rev_trsase/Diguanyl_cyclase"/>
</dbReference>
<evidence type="ECO:0000313" key="11">
    <source>
        <dbReference type="EMBL" id="SFX48008.1"/>
    </source>
</evidence>
<dbReference type="NCBIfam" id="TIGR00229">
    <property type="entry name" value="sensory_box"/>
    <property type="match status" value="1"/>
</dbReference>
<dbReference type="SMART" id="SM00091">
    <property type="entry name" value="PAS"/>
    <property type="match status" value="1"/>
</dbReference>
<evidence type="ECO:0000313" key="12">
    <source>
        <dbReference type="Proteomes" id="UP000182350"/>
    </source>
</evidence>
<keyword evidence="12" id="KW-1185">Reference proteome</keyword>
<evidence type="ECO:0000259" key="8">
    <source>
        <dbReference type="PROSITE" id="PS50112"/>
    </source>
</evidence>
<sequence length="509" mass="58212">MQGHRFQLGFNYKLLLIYLSVVVASLLLVSHALYTLHRSLLDDRRDHVRHLVENNLTLLEHFHQLAVTGQISEEKARTNAKNAIRSLRYEKSGYFWINDLETRILVHPIFPGLEGELQLEYRDSHGQPIFQIFVQIARESGAGYVHYHWPKPGGIEPVEKLSYIELYEPWGWVIGSGIYLDDIQTIFRREAWGYAATLTFLLVMISGLVWSILRVDSRAFHSNKLMATALEACAEAIIITDRNTRIIWSNSAYERLTGYALKDIKGKTPSETTRSGKQSSAFYQQMWRRLNRGEHWTGELINRHRKGHLYYEQMTITPVLDKSGRTANYIAVKHDISDRKQAQLELEERASRDSLTGLPNRRTFMEHLSATLETREKHKGVMMMMDLDHFKSINDEHGHLCGDRVLMDFAELLQHNLLPGEQMGRLGGEEFALLSPGLTLREGLERGETICKLLQSHTIHHEGKTLQITVSIGLTSITPADTEPASVIDRADRALYEAKCAGRNCARTL</sequence>
<dbReference type="GO" id="GO:0006355">
    <property type="term" value="P:regulation of DNA-templated transcription"/>
    <property type="evidence" value="ECO:0007669"/>
    <property type="project" value="InterPro"/>
</dbReference>
<dbReference type="FunFam" id="3.30.70.270:FF:000001">
    <property type="entry name" value="Diguanylate cyclase domain protein"/>
    <property type="match status" value="1"/>
</dbReference>
<dbReference type="AlphaFoldDB" id="A0A1K1XEH5"/>
<dbReference type="SMART" id="SM01049">
    <property type="entry name" value="Cache_2"/>
    <property type="match status" value="1"/>
</dbReference>
<feature type="domain" description="PAS" evidence="8">
    <location>
        <begin position="222"/>
        <end position="268"/>
    </location>
</feature>
<proteinExistence type="predicted"/>
<evidence type="ECO:0000256" key="1">
    <source>
        <dbReference type="ARBA" id="ARBA00001946"/>
    </source>
</evidence>
<dbReference type="PANTHER" id="PTHR46663">
    <property type="entry name" value="DIGUANYLATE CYCLASE DGCT-RELATED"/>
    <property type="match status" value="1"/>
</dbReference>
<keyword evidence="6 7" id="KW-0472">Membrane</keyword>
<dbReference type="NCBIfam" id="TIGR00254">
    <property type="entry name" value="GGDEF"/>
    <property type="match status" value="1"/>
</dbReference>
<comment type="subcellular location">
    <subcellularLocation>
        <location evidence="2">Cell membrane</location>
        <topology evidence="2">Multi-pass membrane protein</topology>
    </subcellularLocation>
</comment>
<dbReference type="InterPro" id="IPR001610">
    <property type="entry name" value="PAC"/>
</dbReference>
<dbReference type="RefSeq" id="WP_072326074.1">
    <property type="nucleotide sequence ID" value="NZ_FPJW01000006.1"/>
</dbReference>
<keyword evidence="5 7" id="KW-1133">Transmembrane helix</keyword>
<dbReference type="InterPro" id="IPR013767">
    <property type="entry name" value="PAS_fold"/>
</dbReference>
<name>A0A1K1XEH5_9GAMM</name>
<gene>
    <name evidence="11" type="ORF">SAMN02745752_01791</name>
</gene>
<evidence type="ECO:0000256" key="6">
    <source>
        <dbReference type="ARBA" id="ARBA00023136"/>
    </source>
</evidence>
<dbReference type="InterPro" id="IPR000014">
    <property type="entry name" value="PAS"/>
</dbReference>
<dbReference type="InterPro" id="IPR035965">
    <property type="entry name" value="PAS-like_dom_sf"/>
</dbReference>
<feature type="domain" description="PAC" evidence="9">
    <location>
        <begin position="294"/>
        <end position="348"/>
    </location>
</feature>
<accession>A0A1K1XEH5</accession>
<dbReference type="InterPro" id="IPR000160">
    <property type="entry name" value="GGDEF_dom"/>
</dbReference>
<dbReference type="SMART" id="SM00267">
    <property type="entry name" value="GGDEF"/>
    <property type="match status" value="1"/>
</dbReference>